<evidence type="ECO:0000256" key="1">
    <source>
        <dbReference type="ARBA" id="ARBA00004167"/>
    </source>
</evidence>
<evidence type="ECO:0000313" key="8">
    <source>
        <dbReference type="Proteomes" id="UP000031670"/>
    </source>
</evidence>
<organism evidence="7 8">
    <name type="scientific">Vibrio ishigakensis</name>
    <dbReference type="NCBI Taxonomy" id="1481914"/>
    <lineage>
        <taxon>Bacteria</taxon>
        <taxon>Pseudomonadati</taxon>
        <taxon>Pseudomonadota</taxon>
        <taxon>Gammaproteobacteria</taxon>
        <taxon>Vibrionales</taxon>
        <taxon>Vibrionaceae</taxon>
        <taxon>Vibrio</taxon>
    </lineage>
</organism>
<sequence length="163" mass="18396">MAQTETQTPDKKSKKDAKKNRPFWKRLLWAITHLSLGMLALIVLVLALLYFLLFTNSGLRSIVWGAEKFVPEFKVQEVDGALLTDFRLYNVEYINPDLFVDFQAQKLELDLKLRCIPRAELCVDTLGLEGAKFALTDVAPSEEPQAEEPSEPLRSVSIPFGIG</sequence>
<keyword evidence="2 6" id="KW-0812">Transmembrane</keyword>
<evidence type="ECO:0000256" key="2">
    <source>
        <dbReference type="ARBA" id="ARBA00022692"/>
    </source>
</evidence>
<evidence type="ECO:0000313" key="7">
    <source>
        <dbReference type="EMBL" id="GAM62483.1"/>
    </source>
</evidence>
<reference evidence="7 8" key="2">
    <citation type="submission" date="2015-01" db="EMBL/GenBank/DDBJ databases">
        <authorList>
            <consortium name="NBRP consortium"/>
            <person name="Sawabe T."/>
            <person name="Meirelles P."/>
            <person name="Feng G."/>
            <person name="Sayaka M."/>
            <person name="Hattori M."/>
            <person name="Ohkuma M."/>
        </authorList>
    </citation>
    <scope>NUCLEOTIDE SEQUENCE [LARGE SCALE GENOMIC DNA]</scope>
    <source>
        <strain evidence="7 8">JCM19232</strain>
    </source>
</reference>
<dbReference type="GO" id="GO:0005886">
    <property type="term" value="C:plasma membrane"/>
    <property type="evidence" value="ECO:0007669"/>
    <property type="project" value="TreeGrafter"/>
</dbReference>
<dbReference type="PANTHER" id="PTHR36985:SF1">
    <property type="entry name" value="TRANSLOCATION AND ASSEMBLY MODULE SUBUNIT TAMB"/>
    <property type="match status" value="1"/>
</dbReference>
<feature type="region of interest" description="Disordered" evidence="5">
    <location>
        <begin position="141"/>
        <end position="163"/>
    </location>
</feature>
<reference evidence="7 8" key="1">
    <citation type="submission" date="2015-01" db="EMBL/GenBank/DDBJ databases">
        <title>Vibrio sp. C5 JCM 19232 whole genome shotgun sequence.</title>
        <authorList>
            <person name="Sawabe T."/>
            <person name="Meirelles P."/>
            <person name="Feng G."/>
            <person name="Sayaka M."/>
            <person name="Hattori M."/>
            <person name="Ohkuma M."/>
        </authorList>
    </citation>
    <scope>NUCLEOTIDE SEQUENCE [LARGE SCALE GENOMIC DNA]</scope>
    <source>
        <strain evidence="7 8">JCM19232</strain>
    </source>
</reference>
<accession>A0A0B8PHC0</accession>
<dbReference type="PANTHER" id="PTHR36985">
    <property type="entry name" value="TRANSLOCATION AND ASSEMBLY MODULE SUBUNIT TAMB"/>
    <property type="match status" value="1"/>
</dbReference>
<keyword evidence="4 6" id="KW-0472">Membrane</keyword>
<proteinExistence type="predicted"/>
<feature type="transmembrane region" description="Helical" evidence="6">
    <location>
        <begin position="27"/>
        <end position="53"/>
    </location>
</feature>
<dbReference type="GO" id="GO:0097347">
    <property type="term" value="C:TAM protein secretion complex"/>
    <property type="evidence" value="ECO:0007669"/>
    <property type="project" value="TreeGrafter"/>
</dbReference>
<comment type="subcellular location">
    <subcellularLocation>
        <location evidence="1">Membrane</location>
        <topology evidence="1">Single-pass membrane protein</topology>
    </subcellularLocation>
</comment>
<dbReference type="AlphaFoldDB" id="A0A0B8PHC0"/>
<evidence type="ECO:0000256" key="6">
    <source>
        <dbReference type="SAM" id="Phobius"/>
    </source>
</evidence>
<evidence type="ECO:0000256" key="3">
    <source>
        <dbReference type="ARBA" id="ARBA00022989"/>
    </source>
</evidence>
<keyword evidence="3 6" id="KW-1133">Transmembrane helix</keyword>
<dbReference type="GO" id="GO:0009306">
    <property type="term" value="P:protein secretion"/>
    <property type="evidence" value="ECO:0007669"/>
    <property type="project" value="TreeGrafter"/>
</dbReference>
<dbReference type="Proteomes" id="UP000031670">
    <property type="component" value="Unassembled WGS sequence"/>
</dbReference>
<gene>
    <name evidence="7" type="ORF">JCM19232_1640</name>
</gene>
<name>A0A0B8PHC0_9VIBR</name>
<evidence type="ECO:0000256" key="5">
    <source>
        <dbReference type="SAM" id="MobiDB-lite"/>
    </source>
</evidence>
<comment type="caution">
    <text evidence="7">The sequence shown here is derived from an EMBL/GenBank/DDBJ whole genome shotgun (WGS) entry which is preliminary data.</text>
</comment>
<protein>
    <submittedName>
        <fullName evidence="7">Protein ytfN</fullName>
    </submittedName>
</protein>
<evidence type="ECO:0000256" key="4">
    <source>
        <dbReference type="ARBA" id="ARBA00023136"/>
    </source>
</evidence>
<dbReference type="EMBL" id="BBSA01000006">
    <property type="protein sequence ID" value="GAM62483.1"/>
    <property type="molecule type" value="Genomic_DNA"/>
</dbReference>